<dbReference type="Proteomes" id="UP000176944">
    <property type="component" value="Chromosome"/>
</dbReference>
<dbReference type="InterPro" id="IPR023213">
    <property type="entry name" value="CAT-like_dom_sf"/>
</dbReference>
<comment type="catalytic activity">
    <reaction evidence="3">
        <text>2 a mycocerosyl-[mycocerosic acid synthase] + a phthiodiolone = a dimycocerosyl phthiodiolone + 2 holo-[mycocerosic acid synthase].</text>
        <dbReference type="EC" id="2.3.1.282"/>
    </reaction>
</comment>
<proteinExistence type="inferred from homology"/>
<dbReference type="AlphaFoldDB" id="A0A1D9GAN3"/>
<accession>A0A1D9GAN3</accession>
<evidence type="ECO:0000256" key="5">
    <source>
        <dbReference type="ARBA" id="ARBA00012866"/>
    </source>
</evidence>
<evidence type="ECO:0000256" key="2">
    <source>
        <dbReference type="ARBA" id="ARBA00000625"/>
    </source>
</evidence>
<evidence type="ECO:0000313" key="15">
    <source>
        <dbReference type="Proteomes" id="UP000176944"/>
    </source>
</evidence>
<evidence type="ECO:0000256" key="10">
    <source>
        <dbReference type="ARBA" id="ARBA00032317"/>
    </source>
</evidence>
<protein>
    <recommendedName>
        <fullName evidence="6">Phthiocerol/phthiodiolone dimycocerosyl transferase</fullName>
        <ecNumber evidence="5">2.3.1.282</ecNumber>
    </recommendedName>
    <alternativeName>
        <fullName evidence="11">Acyltransferase PapA5</fullName>
    </alternativeName>
    <alternativeName>
        <fullName evidence="9">Phthiocerol/phthiodiolone O-acyltransferase</fullName>
    </alternativeName>
    <alternativeName>
        <fullName evidence="10">Polyketide synthase-associated protein A5</fullName>
    </alternativeName>
</protein>
<dbReference type="PANTHER" id="PTHR28037">
    <property type="entry name" value="ALCOHOL O-ACETYLTRANSFERASE 1-RELATED"/>
    <property type="match status" value="1"/>
</dbReference>
<dbReference type="Gene3D" id="3.30.559.10">
    <property type="entry name" value="Chloramphenicol acetyltransferase-like domain"/>
    <property type="match status" value="1"/>
</dbReference>
<evidence type="ECO:0000256" key="6">
    <source>
        <dbReference type="ARBA" id="ARBA00013449"/>
    </source>
</evidence>
<comment type="catalytic activity">
    <reaction evidence="2">
        <text>2 a mycocerosyl-[mycocerosic acid synthase] + a phenolphthiocerol = a dimycocerosyl phenolphthiocerol + 2 holo-[mycocerosic acid synthase].</text>
        <dbReference type="EC" id="2.3.1.282"/>
    </reaction>
</comment>
<dbReference type="Pfam" id="PF16911">
    <property type="entry name" value="PapA_C"/>
    <property type="match status" value="1"/>
</dbReference>
<reference evidence="15" key="1">
    <citation type="submission" date="2016-10" db="EMBL/GenBank/DDBJ databases">
        <title>Comparative genomics uncovers the prolific and rare metabolic potential of the cyanobacterial genus Moorea.</title>
        <authorList>
            <person name="Leao T."/>
            <person name="Castelao G."/>
            <person name="Korobeynikov A."/>
            <person name="Monroe E.A."/>
            <person name="Podell S."/>
            <person name="Glukhov E."/>
            <person name="Allen E."/>
            <person name="Gerwick W.H."/>
            <person name="Gerwick L."/>
        </authorList>
    </citation>
    <scope>NUCLEOTIDE SEQUENCE [LARGE SCALE GENOMIC DNA]</scope>
    <source>
        <strain evidence="15">JHB</strain>
    </source>
</reference>
<evidence type="ECO:0000313" key="14">
    <source>
        <dbReference type="EMBL" id="AOY84594.2"/>
    </source>
</evidence>
<dbReference type="Pfam" id="PF00668">
    <property type="entry name" value="Condensation"/>
    <property type="match status" value="1"/>
</dbReference>
<evidence type="ECO:0000259" key="13">
    <source>
        <dbReference type="Pfam" id="PF16911"/>
    </source>
</evidence>
<evidence type="ECO:0000256" key="9">
    <source>
        <dbReference type="ARBA" id="ARBA00030465"/>
    </source>
</evidence>
<dbReference type="InterPro" id="IPR031641">
    <property type="entry name" value="PapA_C"/>
</dbReference>
<evidence type="ECO:0000256" key="4">
    <source>
        <dbReference type="ARBA" id="ARBA00006558"/>
    </source>
</evidence>
<evidence type="ECO:0000256" key="11">
    <source>
        <dbReference type="ARBA" id="ARBA00033407"/>
    </source>
</evidence>
<evidence type="ECO:0000256" key="8">
    <source>
        <dbReference type="ARBA" id="ARBA00023315"/>
    </source>
</evidence>
<dbReference type="InterPro" id="IPR001242">
    <property type="entry name" value="Condensation_dom"/>
</dbReference>
<keyword evidence="8" id="KW-0012">Acyltransferase</keyword>
<dbReference type="InterPro" id="IPR052058">
    <property type="entry name" value="Alcohol_O-acetyltransferase"/>
</dbReference>
<keyword evidence="7" id="KW-0808">Transferase</keyword>
<organism evidence="14 15">
    <name type="scientific">Moorena producens (strain JHB)</name>
    <dbReference type="NCBI Taxonomy" id="1454205"/>
    <lineage>
        <taxon>Bacteria</taxon>
        <taxon>Bacillati</taxon>
        <taxon>Cyanobacteriota</taxon>
        <taxon>Cyanophyceae</taxon>
        <taxon>Coleofasciculales</taxon>
        <taxon>Coleofasciculaceae</taxon>
        <taxon>Moorena</taxon>
    </lineage>
</organism>
<comment type="catalytic activity">
    <reaction evidence="1">
        <text>2 a mycocerosyl-[mycocerosic acid synthase] + a phthiocerol = a dimycocerosyl phthiocerol + 2 holo-[mycocerosic acid synthase].</text>
        <dbReference type="EC" id="2.3.1.282"/>
    </reaction>
</comment>
<dbReference type="Gene3D" id="3.30.559.30">
    <property type="entry name" value="Nonribosomal peptide synthetase, condensation domain"/>
    <property type="match status" value="1"/>
</dbReference>
<name>A0A1D9GAN3_MOOP1</name>
<evidence type="ECO:0000256" key="1">
    <source>
        <dbReference type="ARBA" id="ARBA00000026"/>
    </source>
</evidence>
<dbReference type="SUPFAM" id="SSF52777">
    <property type="entry name" value="CoA-dependent acyltransferases"/>
    <property type="match status" value="2"/>
</dbReference>
<feature type="domain" description="Phthiocerol/phthiodiolone dimycocerosyl transferase C-terminal" evidence="13">
    <location>
        <begin position="219"/>
        <end position="395"/>
    </location>
</feature>
<dbReference type="EC" id="2.3.1.282" evidence="5"/>
<evidence type="ECO:0000259" key="12">
    <source>
        <dbReference type="Pfam" id="PF00668"/>
    </source>
</evidence>
<feature type="domain" description="Condensation" evidence="12">
    <location>
        <begin position="17"/>
        <end position="153"/>
    </location>
</feature>
<comment type="similarity">
    <text evidence="4">Belongs to the acyltransferase PapA5 family.</text>
</comment>
<dbReference type="PANTHER" id="PTHR28037:SF1">
    <property type="entry name" value="ALCOHOL O-ACETYLTRANSFERASE 1-RELATED"/>
    <property type="match status" value="1"/>
</dbReference>
<dbReference type="EMBL" id="CP017708">
    <property type="protein sequence ID" value="AOY84594.2"/>
    <property type="molecule type" value="Genomic_DNA"/>
</dbReference>
<gene>
    <name evidence="14" type="ORF">BJP36_09760</name>
</gene>
<evidence type="ECO:0000256" key="7">
    <source>
        <dbReference type="ARBA" id="ARBA00022679"/>
    </source>
</evidence>
<sequence>MTVNRELAPYEQMPETMNRLNGSSNITVISRIQGYLNEDLLKQALTLIQQLHPFLNSRIIAAGDSLRFESKEVEPIPLRVIEDSQQQWQEIAREEINQVIESSKVLARVVLLRHQGENTTNYLLTTIHHGIADALSSLQLQSQILDYYHKIDTDQLITPVATLPEIPPLQELVPESIKKSFQEHQSSSNSQPLLTMEFETLGYEKLVPRELRSCGMLHRQINEESTQRLLDTCRQEKTTVHGALCAAMLLAAAKKISAGKKKEVRVNCMSPVNLRPFLQPAMGDDHLASIVSCVISSHKIDVNQLFWNLAREVKQEIENGIKGGDIFSVLFRMDIDAIMTTPDQPLATVAVTNLGQVNIPRNYGSLKLEEIHFVAGTATLGDQLFCTVTTFEGRMFLNFPFSQPTLSPQTMEIIVDHALSYLNDASQGNKVIFDF</sequence>
<evidence type="ECO:0000256" key="3">
    <source>
        <dbReference type="ARBA" id="ARBA00001907"/>
    </source>
</evidence>
<dbReference type="GO" id="GO:0016746">
    <property type="term" value="F:acyltransferase activity"/>
    <property type="evidence" value="ECO:0007669"/>
    <property type="project" value="UniProtKB-KW"/>
</dbReference>
<dbReference type="GO" id="GO:0008610">
    <property type="term" value="P:lipid biosynthetic process"/>
    <property type="evidence" value="ECO:0007669"/>
    <property type="project" value="UniProtKB-ARBA"/>
</dbReference>